<proteinExistence type="predicted"/>
<keyword evidence="1" id="KW-0472">Membrane</keyword>
<feature type="transmembrane region" description="Helical" evidence="1">
    <location>
        <begin position="12"/>
        <end position="31"/>
    </location>
</feature>
<feature type="transmembrane region" description="Helical" evidence="1">
    <location>
        <begin position="81"/>
        <end position="108"/>
    </location>
</feature>
<reference evidence="2 3" key="1">
    <citation type="submission" date="2018-10" db="EMBL/GenBank/DDBJ databases">
        <title>Ulvibacterium marinum gen. nov., sp. nov., a novel marine bacterium of the family Flavobacteriaceae, isolated from a culture of the green alga Ulva prolifera.</title>
        <authorList>
            <person name="Zhang Z."/>
        </authorList>
    </citation>
    <scope>NUCLEOTIDE SEQUENCE [LARGE SCALE GENOMIC DNA]</scope>
    <source>
        <strain evidence="2 3">CCMM003</strain>
    </source>
</reference>
<keyword evidence="3" id="KW-1185">Reference proteome</keyword>
<dbReference type="Proteomes" id="UP000276603">
    <property type="component" value="Unassembled WGS sequence"/>
</dbReference>
<keyword evidence="1" id="KW-0812">Transmembrane</keyword>
<comment type="caution">
    <text evidence="2">The sequence shown here is derived from an EMBL/GenBank/DDBJ whole genome shotgun (WGS) entry which is preliminary data.</text>
</comment>
<evidence type="ECO:0000313" key="2">
    <source>
        <dbReference type="EMBL" id="RKN76817.1"/>
    </source>
</evidence>
<accession>A0A3B0BYB8</accession>
<organism evidence="2 3">
    <name type="scientific">Ulvibacterium marinum</name>
    <dbReference type="NCBI Taxonomy" id="2419782"/>
    <lineage>
        <taxon>Bacteria</taxon>
        <taxon>Pseudomonadati</taxon>
        <taxon>Bacteroidota</taxon>
        <taxon>Flavobacteriia</taxon>
        <taxon>Flavobacteriales</taxon>
        <taxon>Flavobacteriaceae</taxon>
        <taxon>Ulvibacterium</taxon>
    </lineage>
</organism>
<evidence type="ECO:0000313" key="3">
    <source>
        <dbReference type="Proteomes" id="UP000276603"/>
    </source>
</evidence>
<sequence>MKKCWKTNNMAFFFSYILNFFIYAFAITFILKKTTHLNGTGIIVGNELLLSITLVSFLFFVDSYLEFLPLYILGHGSNKEYLGAFIIVFYLVRYIPLVIGIIGIVTLVGRLAKDTGE</sequence>
<evidence type="ECO:0000256" key="1">
    <source>
        <dbReference type="SAM" id="Phobius"/>
    </source>
</evidence>
<name>A0A3B0BYB8_9FLAO</name>
<dbReference type="AlphaFoldDB" id="A0A3B0BYB8"/>
<gene>
    <name evidence="2" type="ORF">D7Z94_23840</name>
</gene>
<keyword evidence="1" id="KW-1133">Transmembrane helix</keyword>
<protein>
    <submittedName>
        <fullName evidence="2">Uncharacterized protein</fullName>
    </submittedName>
</protein>
<dbReference type="EMBL" id="RBCJ01000006">
    <property type="protein sequence ID" value="RKN76817.1"/>
    <property type="molecule type" value="Genomic_DNA"/>
</dbReference>